<dbReference type="PANTHER" id="PTHR36932:SF1">
    <property type="entry name" value="CAPSULAR POLYSACCHARIDE BIOSYNTHESIS PROTEIN"/>
    <property type="match status" value="1"/>
</dbReference>
<comment type="caution">
    <text evidence="1">The sequence shown here is derived from an EMBL/GenBank/DDBJ whole genome shotgun (WGS) entry which is preliminary data.</text>
</comment>
<dbReference type="Gene3D" id="3.40.50.12780">
    <property type="entry name" value="N-terminal domain of ligase-like"/>
    <property type="match status" value="1"/>
</dbReference>
<organism evidence="1 2">
    <name type="scientific">Phenylobacterium terrae</name>
    <dbReference type="NCBI Taxonomy" id="2665495"/>
    <lineage>
        <taxon>Bacteria</taxon>
        <taxon>Pseudomonadati</taxon>
        <taxon>Pseudomonadota</taxon>
        <taxon>Alphaproteobacteria</taxon>
        <taxon>Caulobacterales</taxon>
        <taxon>Caulobacteraceae</taxon>
        <taxon>Phenylobacterium</taxon>
    </lineage>
</organism>
<gene>
    <name evidence="1" type="ORF">ACFSC0_06795</name>
</gene>
<dbReference type="SUPFAM" id="SSF56801">
    <property type="entry name" value="Acetyl-CoA synthetase-like"/>
    <property type="match status" value="1"/>
</dbReference>
<protein>
    <submittedName>
        <fullName evidence="1">Phenylacetate--CoA ligase family protein</fullName>
    </submittedName>
</protein>
<dbReference type="GO" id="GO:0016874">
    <property type="term" value="F:ligase activity"/>
    <property type="evidence" value="ECO:0007669"/>
    <property type="project" value="UniProtKB-KW"/>
</dbReference>
<evidence type="ECO:0000313" key="2">
    <source>
        <dbReference type="Proteomes" id="UP001597237"/>
    </source>
</evidence>
<evidence type="ECO:0000313" key="1">
    <source>
        <dbReference type="EMBL" id="MFD1783096.1"/>
    </source>
</evidence>
<reference evidence="2" key="1">
    <citation type="journal article" date="2019" name="Int. J. Syst. Evol. Microbiol.">
        <title>The Global Catalogue of Microorganisms (GCM) 10K type strain sequencing project: providing services to taxonomists for standard genome sequencing and annotation.</title>
        <authorList>
            <consortium name="The Broad Institute Genomics Platform"/>
            <consortium name="The Broad Institute Genome Sequencing Center for Infectious Disease"/>
            <person name="Wu L."/>
            <person name="Ma J."/>
        </authorList>
    </citation>
    <scope>NUCLEOTIDE SEQUENCE [LARGE SCALE GENOMIC DNA]</scope>
    <source>
        <strain evidence="2">DFY28</strain>
    </source>
</reference>
<dbReference type="InterPro" id="IPR042099">
    <property type="entry name" value="ANL_N_sf"/>
</dbReference>
<accession>A0ABW4MZG0</accession>
<dbReference type="InterPro" id="IPR053158">
    <property type="entry name" value="CapK_Type1_Caps_Biosynth"/>
</dbReference>
<sequence length="452" mass="48423">MDDLEHYRRRLQAKVFAGAFEHVARLGWSAERVAARQAAGLRALLAHAQALSPFHARRLKGVDAEAFRLADLPRLPVMTKADMMAGFDEVPTDRRLTRAAVEQALAETGDRPKPLFGDYVCYATGGSSGVRGIFVWDAEAMAEFVLSTKRPGLRAAMSGQAQPGKAAMVAAGSAVHMTGSAEALTEGTPEPFVAVPATLPLEVIVARLNAIQPQQLFGYPSMLARLAAEQAQGRLAIAPGLVTCSSETLTAEQRQAIRTGFGAPVVNTFACTEGLVGHSAPDEEPLTFNSDICLVELVDADYRPVPPGRPSDRVLVTNLANRVQPLIRYELSDRFVQVEGDPACGHLQALVEGRSDDVLRYGRIAVHPHAITSVMVRRPEVADYQVRQTPRGIEVDVLGRDDGGLGEALRASLARAGLPDPQVAVRAVAALPHDARTGKLRRIVPAPALESA</sequence>
<dbReference type="EMBL" id="JBHUEY010000001">
    <property type="protein sequence ID" value="MFD1783096.1"/>
    <property type="molecule type" value="Genomic_DNA"/>
</dbReference>
<proteinExistence type="predicted"/>
<dbReference type="PANTHER" id="PTHR36932">
    <property type="entry name" value="CAPSULAR POLYSACCHARIDE BIOSYNTHESIS PROTEIN"/>
    <property type="match status" value="1"/>
</dbReference>
<keyword evidence="2" id="KW-1185">Reference proteome</keyword>
<name>A0ABW4MZG0_9CAUL</name>
<dbReference type="Proteomes" id="UP001597237">
    <property type="component" value="Unassembled WGS sequence"/>
</dbReference>
<keyword evidence="1" id="KW-0436">Ligase</keyword>
<dbReference type="RefSeq" id="WP_377284244.1">
    <property type="nucleotide sequence ID" value="NZ_JBHRSI010000015.1"/>
</dbReference>